<organism evidence="10 11">
    <name type="scientific">Sphingomonas gilva</name>
    <dbReference type="NCBI Taxonomy" id="2305907"/>
    <lineage>
        <taxon>Bacteria</taxon>
        <taxon>Pseudomonadati</taxon>
        <taxon>Pseudomonadota</taxon>
        <taxon>Alphaproteobacteria</taxon>
        <taxon>Sphingomonadales</taxon>
        <taxon>Sphingomonadaceae</taxon>
        <taxon>Sphingomonas</taxon>
    </lineage>
</organism>
<dbReference type="OrthoDB" id="9801455at2"/>
<evidence type="ECO:0000256" key="9">
    <source>
        <dbReference type="SAM" id="SignalP"/>
    </source>
</evidence>
<comment type="caution">
    <text evidence="10">The sequence shown here is derived from an EMBL/GenBank/DDBJ whole genome shotgun (WGS) entry which is preliminary data.</text>
</comment>
<evidence type="ECO:0000256" key="2">
    <source>
        <dbReference type="ARBA" id="ARBA00009865"/>
    </source>
</evidence>
<dbReference type="GO" id="GO:0046558">
    <property type="term" value="F:arabinan endo-1,5-alpha-L-arabinosidase activity"/>
    <property type="evidence" value="ECO:0007669"/>
    <property type="project" value="InterPro"/>
</dbReference>
<feature type="site" description="Important for catalytic activity, responsible for pKa modulation of the active site Glu and correct orientation of both the proton donor and substrate" evidence="8">
    <location>
        <position position="165"/>
    </location>
</feature>
<dbReference type="CDD" id="cd08998">
    <property type="entry name" value="GH43_Arb43a-like"/>
    <property type="match status" value="1"/>
</dbReference>
<keyword evidence="9" id="KW-0732">Signal</keyword>
<feature type="signal peptide" evidence="9">
    <location>
        <begin position="1"/>
        <end position="20"/>
    </location>
</feature>
<dbReference type="PANTHER" id="PTHR43301">
    <property type="entry name" value="ARABINAN ENDO-1,5-ALPHA-L-ARABINOSIDASE"/>
    <property type="match status" value="1"/>
</dbReference>
<evidence type="ECO:0000256" key="5">
    <source>
        <dbReference type="PIRNR" id="PIRNR026534"/>
    </source>
</evidence>
<dbReference type="GO" id="GO:0046556">
    <property type="term" value="F:alpha-L-arabinofuranosidase activity"/>
    <property type="evidence" value="ECO:0007669"/>
    <property type="project" value="UniProtKB-EC"/>
</dbReference>
<dbReference type="Pfam" id="PF04616">
    <property type="entry name" value="Glyco_hydro_43"/>
    <property type="match status" value="1"/>
</dbReference>
<dbReference type="GO" id="GO:0031222">
    <property type="term" value="P:arabinan catabolic process"/>
    <property type="evidence" value="ECO:0007669"/>
    <property type="project" value="UniProtKB-UniPathway"/>
</dbReference>
<accession>A0A396S677</accession>
<gene>
    <name evidence="10" type="ORF">D1610_01885</name>
</gene>
<dbReference type="InterPro" id="IPR006710">
    <property type="entry name" value="Glyco_hydro_43"/>
</dbReference>
<evidence type="ECO:0000256" key="4">
    <source>
        <dbReference type="ARBA" id="ARBA00023295"/>
    </source>
</evidence>
<dbReference type="InterPro" id="IPR023296">
    <property type="entry name" value="Glyco_hydro_beta-prop_sf"/>
</dbReference>
<feature type="active site" description="Proton donor" evidence="6">
    <location>
        <position position="218"/>
    </location>
</feature>
<feature type="binding site" evidence="7">
    <location>
        <position position="123"/>
    </location>
    <ligand>
        <name>substrate</name>
    </ligand>
</feature>
<reference evidence="10 11" key="1">
    <citation type="submission" date="2018-08" db="EMBL/GenBank/DDBJ databases">
        <title>The multiple taxonomic identification of Sphingomonas gilva.</title>
        <authorList>
            <person name="Zhu D."/>
            <person name="Zheng S."/>
        </authorList>
    </citation>
    <scope>NUCLEOTIDE SEQUENCE [LARGE SCALE GENOMIC DNA]</scope>
    <source>
        <strain evidence="10 11">ZDH117</strain>
    </source>
</reference>
<keyword evidence="4 5" id="KW-0326">Glycosidase</keyword>
<feature type="site" description="Important for substrate recognition" evidence="8">
    <location>
        <position position="292"/>
    </location>
</feature>
<feature type="binding site" evidence="7">
    <location>
        <begin position="162"/>
        <end position="165"/>
    </location>
    <ligand>
        <name>substrate</name>
    </ligand>
</feature>
<feature type="binding site" evidence="7">
    <location>
        <begin position="182"/>
        <end position="184"/>
    </location>
    <ligand>
        <name>substrate</name>
    </ligand>
</feature>
<feature type="active site" description="Proton acceptor" evidence="6">
    <location>
        <position position="41"/>
    </location>
</feature>
<dbReference type="AlphaFoldDB" id="A0A396S677"/>
<dbReference type="EC" id="3.2.1.55" evidence="5"/>
<dbReference type="InterPro" id="IPR016840">
    <property type="entry name" value="Glyco_hydro_43_endo_a_Ara-ase"/>
</dbReference>
<keyword evidence="11" id="KW-1185">Reference proteome</keyword>
<feature type="chain" id="PRO_5017418302" description="Extracellular exo-alpha-(1-&gt;5)-L-arabinofuranosidase" evidence="9">
    <location>
        <begin position="21"/>
        <end position="335"/>
    </location>
</feature>
<keyword evidence="3 5" id="KW-0378">Hydrolase</keyword>
<sequence>MMIRLILGAALLMTAPGALAAQEAPAPAPLELSGNIAPVHDPAIVREDGVYHLFTTGNLKDKEGLIGWRTSTDLRNWTLQQPVFAAIPDWAKEAVPDTRGLWAPDIVRAGDEYRLYYSVSTFGKNRSAIGLATTPTLDRAAPGFGWVDQGLVWRSGANDDYNAIDPNIFIDDDGRHWMSFGSFWTGLKLVELDPATGKPLPDAKLTAIARRRSPGAVEAPFIIKRDGWYYLFASYDFCCRGADSSYYTVVGRSKAVAGPYVDRDGKAMMDGGGLLVLHAQLDDSKRFAGPGHISILRDGGRDHIVYHAYDKRAEGRPTLRIQRIGWTPDGWPVAL</sequence>
<dbReference type="PANTHER" id="PTHR43301:SF3">
    <property type="entry name" value="ARABINAN ENDO-1,5-ALPHA-L-ARABINOSIDASE A-RELATED"/>
    <property type="match status" value="1"/>
</dbReference>
<dbReference type="SUPFAM" id="SSF75005">
    <property type="entry name" value="Arabinanase/levansucrase/invertase"/>
    <property type="match status" value="1"/>
</dbReference>
<dbReference type="UniPathway" id="UPA00667"/>
<proteinExistence type="inferred from homology"/>
<dbReference type="PIRSF" id="PIRSF026534">
    <property type="entry name" value="Endo_alpha-L-arabinosidase"/>
    <property type="match status" value="1"/>
</dbReference>
<protein>
    <recommendedName>
        <fullName evidence="5">Extracellular exo-alpha-(1-&gt;5)-L-arabinofuranosidase</fullName>
        <ecNumber evidence="5">3.2.1.55</ecNumber>
    </recommendedName>
</protein>
<comment type="similarity">
    <text evidence="2 5">Belongs to the glycosyl hydrolase 43 family.</text>
</comment>
<name>A0A396S677_9SPHN</name>
<evidence type="ECO:0000256" key="8">
    <source>
        <dbReference type="PIRSR" id="PIRSR026534-3"/>
    </source>
</evidence>
<evidence type="ECO:0000256" key="1">
    <source>
        <dbReference type="ARBA" id="ARBA00004834"/>
    </source>
</evidence>
<dbReference type="InterPro" id="IPR050727">
    <property type="entry name" value="GH43_arabinanases"/>
</dbReference>
<evidence type="ECO:0000313" key="10">
    <source>
        <dbReference type="EMBL" id="RHW18915.1"/>
    </source>
</evidence>
<dbReference type="EMBL" id="QWLV01000001">
    <property type="protein sequence ID" value="RHW18915.1"/>
    <property type="molecule type" value="Genomic_DNA"/>
</dbReference>
<comment type="pathway">
    <text evidence="1 5">Glycan metabolism; L-arabinan degradation.</text>
</comment>
<comment type="catalytic activity">
    <reaction evidence="5">
        <text>Hydrolysis of terminal non-reducing alpha-L-arabinofuranoside residues in alpha-L-arabinosides.</text>
        <dbReference type="EC" id="3.2.1.55"/>
    </reaction>
</comment>
<feature type="binding site" evidence="7">
    <location>
        <position position="41"/>
    </location>
    <ligand>
        <name>substrate</name>
    </ligand>
</feature>
<dbReference type="Proteomes" id="UP000266693">
    <property type="component" value="Unassembled WGS sequence"/>
</dbReference>
<dbReference type="Gene3D" id="2.115.10.20">
    <property type="entry name" value="Glycosyl hydrolase domain, family 43"/>
    <property type="match status" value="1"/>
</dbReference>
<evidence type="ECO:0000256" key="7">
    <source>
        <dbReference type="PIRSR" id="PIRSR026534-2"/>
    </source>
</evidence>
<evidence type="ECO:0000256" key="6">
    <source>
        <dbReference type="PIRSR" id="PIRSR026534-1"/>
    </source>
</evidence>
<evidence type="ECO:0000256" key="3">
    <source>
        <dbReference type="ARBA" id="ARBA00022801"/>
    </source>
</evidence>
<evidence type="ECO:0000313" key="11">
    <source>
        <dbReference type="Proteomes" id="UP000266693"/>
    </source>
</evidence>